<evidence type="ECO:0000259" key="9">
    <source>
        <dbReference type="Pfam" id="PF07662"/>
    </source>
</evidence>
<dbReference type="STRING" id="1328314.Achr_26040"/>
<dbReference type="EMBL" id="CP010415">
    <property type="protein sequence ID" value="AJE22031.1"/>
    <property type="molecule type" value="Genomic_DNA"/>
</dbReference>
<evidence type="ECO:0000259" key="8">
    <source>
        <dbReference type="Pfam" id="PF01773"/>
    </source>
</evidence>
<reference evidence="11 12" key="1">
    <citation type="journal article" date="2015" name="PLoS ONE">
        <title>Azotobacter Genomes: The Genome of Azotobacter chroococcum NCIMB 8003 (ATCC 4412).</title>
        <authorList>
            <person name="Robson R.L."/>
            <person name="Jones R."/>
            <person name="Robson R.M."/>
            <person name="Schwartz A."/>
            <person name="Richardson T.H."/>
        </authorList>
    </citation>
    <scope>NUCLEOTIDE SEQUENCE [LARGE SCALE GENOMIC DNA]</scope>
    <source>
        <strain evidence="11 12">NCIMB 8003</strain>
    </source>
</reference>
<feature type="domain" description="Concentrative nucleoside transporter N-terminal" evidence="8">
    <location>
        <begin position="9"/>
        <end position="81"/>
    </location>
</feature>
<feature type="transmembrane region" description="Helical" evidence="7">
    <location>
        <begin position="210"/>
        <end position="229"/>
    </location>
</feature>
<accession>A0A0C4WNC5</accession>
<gene>
    <name evidence="11" type="ORF">Achr_26040</name>
</gene>
<feature type="transmembrane region" description="Helical" evidence="7">
    <location>
        <begin position="6"/>
        <end position="21"/>
    </location>
</feature>
<feature type="transmembrane region" description="Helical" evidence="7">
    <location>
        <begin position="176"/>
        <end position="198"/>
    </location>
</feature>
<keyword evidence="5 7" id="KW-1133">Transmembrane helix</keyword>
<feature type="transmembrane region" description="Helical" evidence="7">
    <location>
        <begin position="394"/>
        <end position="419"/>
    </location>
</feature>
<keyword evidence="4 7" id="KW-0812">Transmembrane</keyword>
<dbReference type="GO" id="GO:0005337">
    <property type="term" value="F:nucleoside transmembrane transporter activity"/>
    <property type="evidence" value="ECO:0007669"/>
    <property type="project" value="InterPro"/>
</dbReference>
<dbReference type="InterPro" id="IPR008276">
    <property type="entry name" value="C_nuclsd_transpt"/>
</dbReference>
<dbReference type="Pfam" id="PF07670">
    <property type="entry name" value="Gate"/>
    <property type="match status" value="1"/>
</dbReference>
<dbReference type="GO" id="GO:0015293">
    <property type="term" value="F:symporter activity"/>
    <property type="evidence" value="ECO:0007669"/>
    <property type="project" value="TreeGrafter"/>
</dbReference>
<proteinExistence type="inferred from homology"/>
<evidence type="ECO:0000259" key="10">
    <source>
        <dbReference type="Pfam" id="PF07670"/>
    </source>
</evidence>
<evidence type="ECO:0000256" key="6">
    <source>
        <dbReference type="ARBA" id="ARBA00023136"/>
    </source>
</evidence>
<protein>
    <submittedName>
        <fullName evidence="11">Na+ dependent nucleoside transporter domain protein (Precursor)</fullName>
    </submittedName>
</protein>
<evidence type="ECO:0000256" key="5">
    <source>
        <dbReference type="ARBA" id="ARBA00022989"/>
    </source>
</evidence>
<keyword evidence="12" id="KW-1185">Reference proteome</keyword>
<keyword evidence="3" id="KW-1003">Cell membrane</keyword>
<dbReference type="InterPro" id="IPR011657">
    <property type="entry name" value="CNT_C_dom"/>
</dbReference>
<evidence type="ECO:0000256" key="7">
    <source>
        <dbReference type="SAM" id="Phobius"/>
    </source>
</evidence>
<dbReference type="KEGG" id="acx:Achr_26040"/>
<dbReference type="HOGENOM" id="CLU_016813_4_2_6"/>
<feature type="transmembrane region" description="Helical" evidence="7">
    <location>
        <begin position="98"/>
        <end position="121"/>
    </location>
</feature>
<dbReference type="InterPro" id="IPR002668">
    <property type="entry name" value="CNT_N_dom"/>
</dbReference>
<feature type="transmembrane region" description="Helical" evidence="7">
    <location>
        <begin position="362"/>
        <end position="387"/>
    </location>
</feature>
<dbReference type="AlphaFoldDB" id="A0A0C4WNC5"/>
<evidence type="ECO:0000256" key="2">
    <source>
        <dbReference type="ARBA" id="ARBA00009033"/>
    </source>
</evidence>
<comment type="subcellular location">
    <subcellularLocation>
        <location evidence="1">Cell membrane</location>
        <topology evidence="1">Multi-pass membrane protein</topology>
    </subcellularLocation>
</comment>
<dbReference type="PANTHER" id="PTHR10590:SF4">
    <property type="entry name" value="SOLUTE CARRIER FAMILY 28 MEMBER 3"/>
    <property type="match status" value="1"/>
</dbReference>
<evidence type="ECO:0000313" key="11">
    <source>
        <dbReference type="EMBL" id="AJE22031.1"/>
    </source>
</evidence>
<feature type="transmembrane region" description="Helical" evidence="7">
    <location>
        <begin position="141"/>
        <end position="164"/>
    </location>
</feature>
<keyword evidence="6 7" id="KW-0472">Membrane</keyword>
<evidence type="ECO:0000256" key="1">
    <source>
        <dbReference type="ARBA" id="ARBA00004651"/>
    </source>
</evidence>
<feature type="transmembrane region" description="Helical" evidence="7">
    <location>
        <begin position="268"/>
        <end position="286"/>
    </location>
</feature>
<comment type="similarity">
    <text evidence="2">Belongs to the concentrative nucleoside transporter (CNT) (TC 2.A.41) family.</text>
</comment>
<feature type="domain" description="Concentrative nucleoside transporter C-terminal" evidence="9">
    <location>
        <begin position="209"/>
        <end position="417"/>
    </location>
</feature>
<dbReference type="InterPro" id="IPR011642">
    <property type="entry name" value="Gate_dom"/>
</dbReference>
<organism evidence="11 12">
    <name type="scientific">Azotobacter chroococcum NCIMB 8003</name>
    <dbReference type="NCBI Taxonomy" id="1328314"/>
    <lineage>
        <taxon>Bacteria</taxon>
        <taxon>Pseudomonadati</taxon>
        <taxon>Pseudomonadota</taxon>
        <taxon>Gammaproteobacteria</taxon>
        <taxon>Pseudomonadales</taxon>
        <taxon>Pseudomonadaceae</taxon>
        <taxon>Azotobacter</taxon>
    </lineage>
</organism>
<evidence type="ECO:0000313" key="12">
    <source>
        <dbReference type="Proteomes" id="UP000068210"/>
    </source>
</evidence>
<dbReference type="Pfam" id="PF01773">
    <property type="entry name" value="Nucleos_tra2_N"/>
    <property type="match status" value="1"/>
</dbReference>
<feature type="domain" description="Nucleoside transporter/FeoB GTPase Gate" evidence="10">
    <location>
        <begin position="102"/>
        <end position="199"/>
    </location>
</feature>
<dbReference type="PANTHER" id="PTHR10590">
    <property type="entry name" value="SODIUM/NUCLEOSIDE COTRANSPORTER"/>
    <property type="match status" value="1"/>
</dbReference>
<dbReference type="RefSeq" id="WP_039805026.1">
    <property type="nucleotide sequence ID" value="NZ_CP010415.1"/>
</dbReference>
<feature type="transmembrane region" description="Helical" evidence="7">
    <location>
        <begin position="306"/>
        <end position="323"/>
    </location>
</feature>
<dbReference type="Pfam" id="PF07662">
    <property type="entry name" value="Nucleos_tra2_C"/>
    <property type="match status" value="1"/>
</dbReference>
<name>A0A0C4WNC5_9GAMM</name>
<dbReference type="GO" id="GO:0005886">
    <property type="term" value="C:plasma membrane"/>
    <property type="evidence" value="ECO:0007669"/>
    <property type="project" value="UniProtKB-SubCell"/>
</dbReference>
<evidence type="ECO:0000256" key="3">
    <source>
        <dbReference type="ARBA" id="ARBA00022475"/>
    </source>
</evidence>
<sequence>MFTLFQGLLGLAVMVLLAWMISERRTRVRPRVIVAGLLCQFGLAAVLLKFPGTSRLFEPLTALVQALQQASAAGSAFVFGFIGGGAAPYAVTSPSNGFVLAFQALPLVLVISALSALLFHWRILPLVVRAFSWLLQKAFGISGPVGFASAANVFVGMTEAPLLIRPYLAGMSRSELFAVMVTGMATIAGTVMALYATFLEGSIPDPVRHLLIASLISAPAALLIAHVMIPPGQDPAEPQAAPLPPPEQLRYHSAMDAVTRGTLDGLQLWLNIIAMLLVLVALVHLVNLGLAWLPAVDGAPLTLERLLGWAMAPIVWLTGIPWAESMTAGALMGVKTVLNEFIAYLQLAGLPEGALSERSRLIMTYSLCGFANIGSLGILIGGLGALAPERRGEIVVLGLRALYAGTLATLMTGAVVGLII</sequence>
<dbReference type="Proteomes" id="UP000068210">
    <property type="component" value="Chromosome"/>
</dbReference>
<evidence type="ECO:0000256" key="4">
    <source>
        <dbReference type="ARBA" id="ARBA00022692"/>
    </source>
</evidence>
<feature type="transmembrane region" description="Helical" evidence="7">
    <location>
        <begin position="70"/>
        <end position="91"/>
    </location>
</feature>